<dbReference type="AlphaFoldDB" id="A0A1B1TBB5"/>
<evidence type="ECO:0000313" key="5">
    <source>
        <dbReference type="EMBL" id="ANV79581.1"/>
    </source>
</evidence>
<proteinExistence type="predicted"/>
<keyword evidence="3" id="KW-0456">Lyase</keyword>
<evidence type="ECO:0000256" key="3">
    <source>
        <dbReference type="ARBA" id="ARBA00023239"/>
    </source>
</evidence>
<organism evidence="5">
    <name type="scientific">uncultured Poseidoniia archaeon</name>
    <dbReference type="NCBI Taxonomy" id="1697135"/>
    <lineage>
        <taxon>Archaea</taxon>
        <taxon>Methanobacteriati</taxon>
        <taxon>Thermoplasmatota</taxon>
        <taxon>Candidatus Poseidoniia</taxon>
        <taxon>environmental samples</taxon>
    </lineage>
</organism>
<evidence type="ECO:0000256" key="1">
    <source>
        <dbReference type="ARBA" id="ARBA00001864"/>
    </source>
</evidence>
<evidence type="ECO:0000256" key="2">
    <source>
        <dbReference type="ARBA" id="ARBA00012060"/>
    </source>
</evidence>
<protein>
    <recommendedName>
        <fullName evidence="2">3-dehydroquinate dehydratase</fullName>
        <ecNumber evidence="2">4.2.1.10</ecNumber>
    </recommendedName>
</protein>
<dbReference type="Gene3D" id="3.20.20.70">
    <property type="entry name" value="Aldolase class I"/>
    <property type="match status" value="1"/>
</dbReference>
<dbReference type="EMBL" id="KP211840">
    <property type="protein sequence ID" value="ANV79581.1"/>
    <property type="molecule type" value="Genomic_DNA"/>
</dbReference>
<dbReference type="CDD" id="cd00502">
    <property type="entry name" value="DHQase_I"/>
    <property type="match status" value="1"/>
</dbReference>
<dbReference type="Pfam" id="PF01487">
    <property type="entry name" value="DHquinase_I"/>
    <property type="match status" value="1"/>
</dbReference>
<dbReference type="InterPro" id="IPR001381">
    <property type="entry name" value="DHquinase_I"/>
</dbReference>
<dbReference type="SUPFAM" id="SSF51569">
    <property type="entry name" value="Aldolase"/>
    <property type="match status" value="1"/>
</dbReference>
<dbReference type="GO" id="GO:0003855">
    <property type="term" value="F:3-dehydroquinate dehydratase activity"/>
    <property type="evidence" value="ECO:0007669"/>
    <property type="project" value="UniProtKB-EC"/>
</dbReference>
<dbReference type="PANTHER" id="PTHR43699:SF1">
    <property type="entry name" value="3-DEHYDROQUINATE DEHYDRATASE"/>
    <property type="match status" value="1"/>
</dbReference>
<reference evidence="5" key="2">
    <citation type="journal article" date="2015" name="ISME J.">
        <title>A new class of marine Euryarchaeota group II from the Mediterranean deep chlorophyll maximum.</title>
        <authorList>
            <person name="Martin-Cuadrado A.B."/>
            <person name="Garcia-Heredia I."/>
            <person name="Molto A.G."/>
            <person name="Lopez-Ubeda R."/>
            <person name="Kimes N."/>
            <person name="Lopez-Garcia P."/>
            <person name="Moreira D."/>
            <person name="Rodriguez-Valera F."/>
        </authorList>
    </citation>
    <scope>NUCLEOTIDE SEQUENCE</scope>
</reference>
<dbReference type="PROSITE" id="PS01028">
    <property type="entry name" value="DEHYDROQUINASE_I"/>
    <property type="match status" value="1"/>
</dbReference>
<dbReference type="InterPro" id="IPR050146">
    <property type="entry name" value="Type-I_3-dehydroquinase"/>
</dbReference>
<sequence length="265" mass="29703">MAEPKICVSLEGISVDEMIDEANRANIAGADYVEVRFDKLYLIKPEPTVTENEDGEKISKMSPEKEWAVKDFKEIDVEKSIESLKEGIPVPVIFTVRPVREGGFFAGTEKQRLEILDNAIDSNVSFVDLELSIGDKERDKLSTKAKESDCKIIASYHDSSSTPNAEDIVKMVRENYGKGDIMKFCTSVVNHQDSLQIIEAAHSLKDDEDPHCLMGLGNGGDWVRLHAPILGQSLVYATMLNHFRLSDRGLINVRDLRDAWALLEY</sequence>
<keyword evidence="4" id="KW-0704">Schiff base</keyword>
<name>A0A1B1TBB5_9ARCH</name>
<dbReference type="InterPro" id="IPR018508">
    <property type="entry name" value="3-dehydroquinate_DH_AS"/>
</dbReference>
<comment type="catalytic activity">
    <reaction evidence="1">
        <text>3-dehydroquinate = 3-dehydroshikimate + H2O</text>
        <dbReference type="Rhea" id="RHEA:21096"/>
        <dbReference type="ChEBI" id="CHEBI:15377"/>
        <dbReference type="ChEBI" id="CHEBI:16630"/>
        <dbReference type="ChEBI" id="CHEBI:32364"/>
        <dbReference type="EC" id="4.2.1.10"/>
    </reaction>
</comment>
<dbReference type="EC" id="4.2.1.10" evidence="2"/>
<dbReference type="InterPro" id="IPR013785">
    <property type="entry name" value="Aldolase_TIM"/>
</dbReference>
<dbReference type="PANTHER" id="PTHR43699">
    <property type="entry name" value="3-DEHYDROQUINATE DEHYDRATASE"/>
    <property type="match status" value="1"/>
</dbReference>
<dbReference type="GO" id="GO:0046279">
    <property type="term" value="P:3,4-dihydroxybenzoate biosynthetic process"/>
    <property type="evidence" value="ECO:0007669"/>
    <property type="project" value="UniProtKB-ARBA"/>
</dbReference>
<accession>A0A1B1TBB5</accession>
<reference evidence="5" key="1">
    <citation type="submission" date="2014-11" db="EMBL/GenBank/DDBJ databases">
        <authorList>
            <person name="Zhu J."/>
            <person name="Qi W."/>
            <person name="Song R."/>
        </authorList>
    </citation>
    <scope>NUCLEOTIDE SEQUENCE</scope>
</reference>
<evidence type="ECO:0000256" key="4">
    <source>
        <dbReference type="ARBA" id="ARBA00023270"/>
    </source>
</evidence>